<dbReference type="Pfam" id="PF03729">
    <property type="entry name" value="DUF308"/>
    <property type="match status" value="1"/>
</dbReference>
<feature type="transmembrane region" description="Helical" evidence="1">
    <location>
        <begin position="146"/>
        <end position="168"/>
    </location>
</feature>
<evidence type="ECO:0000313" key="2">
    <source>
        <dbReference type="EMBL" id="MBC8179375.1"/>
    </source>
</evidence>
<feature type="transmembrane region" description="Helical" evidence="1">
    <location>
        <begin position="122"/>
        <end position="140"/>
    </location>
</feature>
<dbReference type="Proteomes" id="UP000650524">
    <property type="component" value="Unassembled WGS sequence"/>
</dbReference>
<dbReference type="PANTHER" id="PTHR34989:SF1">
    <property type="entry name" value="PROTEIN HDED"/>
    <property type="match status" value="1"/>
</dbReference>
<protein>
    <submittedName>
        <fullName evidence="2">DUF308 domain-containing protein</fullName>
    </submittedName>
</protein>
<reference evidence="2 3" key="1">
    <citation type="submission" date="2020-08" db="EMBL/GenBank/DDBJ databases">
        <title>Bridging the membrane lipid divide: bacteria of the FCB group superphylum have the potential to synthesize archaeal ether lipids.</title>
        <authorList>
            <person name="Villanueva L."/>
            <person name="Von Meijenfeldt F.A.B."/>
            <person name="Westbye A.B."/>
            <person name="Yadav S."/>
            <person name="Hopmans E.C."/>
            <person name="Dutilh B.E."/>
            <person name="Sinninghe Damste J.S."/>
        </authorList>
    </citation>
    <scope>NUCLEOTIDE SEQUENCE [LARGE SCALE GENOMIC DNA]</scope>
    <source>
        <strain evidence="2">NIOZ-UU27</strain>
    </source>
</reference>
<name>A0A8J6T5A5_9DELT</name>
<sequence>MKDDAVVSGNNLMLFGVALIVFGAIAVLAPVFAGGAVVIIIGIVLLVSGIGQFIHGLKAESWGDKMMPLVLGVITGLCGILVIGHPLLGLEFLTLLLAVFFIVEGFWKIVSSFSYRAAPGWVWMLVSGGLSLLLGLLIWSQWPLSGIWAVGLLVGIDLLVTGISMVALGSRAK</sequence>
<dbReference type="InterPro" id="IPR052712">
    <property type="entry name" value="Acid_resist_chaperone_HdeD"/>
</dbReference>
<dbReference type="AlphaFoldDB" id="A0A8J6T5A5"/>
<evidence type="ECO:0000256" key="1">
    <source>
        <dbReference type="SAM" id="Phobius"/>
    </source>
</evidence>
<keyword evidence="1" id="KW-1133">Transmembrane helix</keyword>
<accession>A0A8J6T5A5</accession>
<comment type="caution">
    <text evidence="2">The sequence shown here is derived from an EMBL/GenBank/DDBJ whole genome shotgun (WGS) entry which is preliminary data.</text>
</comment>
<feature type="transmembrane region" description="Helical" evidence="1">
    <location>
        <begin position="35"/>
        <end position="54"/>
    </location>
</feature>
<feature type="transmembrane region" description="Helical" evidence="1">
    <location>
        <begin position="12"/>
        <end position="29"/>
    </location>
</feature>
<proteinExistence type="predicted"/>
<feature type="transmembrane region" description="Helical" evidence="1">
    <location>
        <begin position="66"/>
        <end position="86"/>
    </location>
</feature>
<feature type="transmembrane region" description="Helical" evidence="1">
    <location>
        <begin position="92"/>
        <end position="110"/>
    </location>
</feature>
<dbReference type="InterPro" id="IPR005325">
    <property type="entry name" value="DUF308_memb"/>
</dbReference>
<gene>
    <name evidence="2" type="ORF">H8E19_18375</name>
</gene>
<dbReference type="GO" id="GO:0005886">
    <property type="term" value="C:plasma membrane"/>
    <property type="evidence" value="ECO:0007669"/>
    <property type="project" value="TreeGrafter"/>
</dbReference>
<keyword evidence="1" id="KW-0472">Membrane</keyword>
<dbReference type="PANTHER" id="PTHR34989">
    <property type="entry name" value="PROTEIN HDED"/>
    <property type="match status" value="1"/>
</dbReference>
<organism evidence="2 3">
    <name type="scientific">Candidatus Desulfacyla euxinica</name>
    <dbReference type="NCBI Taxonomy" id="2841693"/>
    <lineage>
        <taxon>Bacteria</taxon>
        <taxon>Deltaproteobacteria</taxon>
        <taxon>Candidatus Desulfacyla</taxon>
    </lineage>
</organism>
<evidence type="ECO:0000313" key="3">
    <source>
        <dbReference type="Proteomes" id="UP000650524"/>
    </source>
</evidence>
<keyword evidence="1" id="KW-0812">Transmembrane</keyword>
<dbReference type="EMBL" id="JACNJD010000379">
    <property type="protein sequence ID" value="MBC8179375.1"/>
    <property type="molecule type" value="Genomic_DNA"/>
</dbReference>